<dbReference type="AlphaFoldDB" id="A0A378LBJ3"/>
<accession>A0A378LBJ3</accession>
<reference evidence="1 3" key="1">
    <citation type="submission" date="2015-11" db="EMBL/GenBank/DDBJ databases">
        <title>Genomic analysis of 38 Legionella species identifies large and diverse effector repertoires.</title>
        <authorList>
            <person name="Burstein D."/>
            <person name="Amaro F."/>
            <person name="Zusman T."/>
            <person name="Lifshitz Z."/>
            <person name="Cohen O."/>
            <person name="Gilbert J.A."/>
            <person name="Pupko T."/>
            <person name="Shuman H.A."/>
            <person name="Segal G."/>
        </authorList>
    </citation>
    <scope>NUCLEOTIDE SEQUENCE [LARGE SCALE GENOMIC DNA]</scope>
    <source>
        <strain evidence="1 3">SC-18-C9</strain>
    </source>
</reference>
<evidence type="ECO:0000313" key="2">
    <source>
        <dbReference type="EMBL" id="STY21451.1"/>
    </source>
</evidence>
<evidence type="ECO:0000313" key="3">
    <source>
        <dbReference type="Proteomes" id="UP000054820"/>
    </source>
</evidence>
<organism evidence="2 4">
    <name type="scientific">Legionella steigerwaltii</name>
    <dbReference type="NCBI Taxonomy" id="460"/>
    <lineage>
        <taxon>Bacteria</taxon>
        <taxon>Pseudomonadati</taxon>
        <taxon>Pseudomonadota</taxon>
        <taxon>Gammaproteobacteria</taxon>
        <taxon>Legionellales</taxon>
        <taxon>Legionellaceae</taxon>
        <taxon>Legionella</taxon>
    </lineage>
</organism>
<keyword evidence="3" id="KW-1185">Reference proteome</keyword>
<reference evidence="2 4" key="2">
    <citation type="submission" date="2018-06" db="EMBL/GenBank/DDBJ databases">
        <authorList>
            <consortium name="Pathogen Informatics"/>
            <person name="Doyle S."/>
        </authorList>
    </citation>
    <scope>NUCLEOTIDE SEQUENCE [LARGE SCALE GENOMIC DNA]</scope>
    <source>
        <strain evidence="2 4">NCTC11991</strain>
    </source>
</reference>
<gene>
    <name evidence="1" type="ORF">Lstg_3410</name>
    <name evidence="2" type="ORF">NCTC11991_00019</name>
</gene>
<name>A0A378LBJ3_9GAMM</name>
<dbReference type="EMBL" id="UGOY01000001">
    <property type="protein sequence ID" value="STY21451.1"/>
    <property type="molecule type" value="Genomic_DNA"/>
</dbReference>
<evidence type="ECO:0000313" key="1">
    <source>
        <dbReference type="EMBL" id="KTD69791.1"/>
    </source>
</evidence>
<dbReference type="OrthoDB" id="5649738at2"/>
<dbReference type="Proteomes" id="UP000255110">
    <property type="component" value="Unassembled WGS sequence"/>
</dbReference>
<dbReference type="EMBL" id="LNYZ01000044">
    <property type="protein sequence ID" value="KTD69791.1"/>
    <property type="molecule type" value="Genomic_DNA"/>
</dbReference>
<dbReference type="Proteomes" id="UP000054820">
    <property type="component" value="Unassembled WGS sequence"/>
</dbReference>
<protein>
    <submittedName>
        <fullName evidence="2">Uncharacterized protein</fullName>
    </submittedName>
</protein>
<evidence type="ECO:0000313" key="4">
    <source>
        <dbReference type="Proteomes" id="UP000255110"/>
    </source>
</evidence>
<dbReference type="STRING" id="460.Lstg_3410"/>
<sequence length="364" mass="40209">MKGKVSQLSRTPLGQTILGEVSHSSGIGTIFSSKLPQIPKFEGIPVTREKTGYTQLLGSLSPDKDLRHRGMAGFAEPESIARHGKFGKGNYEQRNPSLNIAKFIEKPKSRLLLSTSPDPHTVREYMVGYQLIKAKGAIATIGMPAVILHPQVVSLIDVEHFKHYQDIIDEQLKLGNRTRSEDIFDLAQGNNETTAVLGATPEDEWHPTLRHLHTLKLVKNASGRILQGFTKTEGETFDVVTITNPDFCKNLMSLELFTTASGKGAMFGKYLDRMNKRAQELGLITDDRRILTMDDVCALMRSSQYQELLDNFTTTGKTKVLGGVPKDIPIGAVEPLLEYVTHEAELIPGKIPIPPTTVDSSLHL</sequence>
<proteinExistence type="predicted"/>
<dbReference type="RefSeq" id="WP_058478842.1">
    <property type="nucleotide sequence ID" value="NZ_CAAAIO010000028.1"/>
</dbReference>